<keyword evidence="3" id="KW-1185">Reference proteome</keyword>
<evidence type="ECO:0000313" key="3">
    <source>
        <dbReference type="Proteomes" id="UP001148018"/>
    </source>
</evidence>
<sequence length="116" mass="12651">MSPPSPMDCESLHKPQTQTHRGAPEILLSSSVGAWEEQATQSPMVTGDSIQYLTPSKMRIATLPRCLPKCPGRRGRPQVTGQDYGPFTADVLRHMSVSSAAPVYSEAVCSMYMLLL</sequence>
<proteinExistence type="predicted"/>
<protein>
    <submittedName>
        <fullName evidence="2">Uncharacterized protein</fullName>
    </submittedName>
</protein>
<feature type="region of interest" description="Disordered" evidence="1">
    <location>
        <begin position="1"/>
        <end position="24"/>
    </location>
</feature>
<reference evidence="2" key="1">
    <citation type="submission" date="2022-07" db="EMBL/GenBank/DDBJ databases">
        <title>Chromosome-level genome of Muraenolepis orangiensis.</title>
        <authorList>
            <person name="Kim J."/>
        </authorList>
    </citation>
    <scope>NUCLEOTIDE SEQUENCE</scope>
    <source>
        <strain evidence="2">KU_S4_2022</strain>
        <tissue evidence="2">Muscle</tissue>
    </source>
</reference>
<dbReference type="Proteomes" id="UP001148018">
    <property type="component" value="Unassembled WGS sequence"/>
</dbReference>
<dbReference type="AlphaFoldDB" id="A0A9Q0EDR3"/>
<organism evidence="2 3">
    <name type="scientific">Muraenolepis orangiensis</name>
    <name type="common">Patagonian moray cod</name>
    <dbReference type="NCBI Taxonomy" id="630683"/>
    <lineage>
        <taxon>Eukaryota</taxon>
        <taxon>Metazoa</taxon>
        <taxon>Chordata</taxon>
        <taxon>Craniata</taxon>
        <taxon>Vertebrata</taxon>
        <taxon>Euteleostomi</taxon>
        <taxon>Actinopterygii</taxon>
        <taxon>Neopterygii</taxon>
        <taxon>Teleostei</taxon>
        <taxon>Neoteleostei</taxon>
        <taxon>Acanthomorphata</taxon>
        <taxon>Zeiogadaria</taxon>
        <taxon>Gadariae</taxon>
        <taxon>Gadiformes</taxon>
        <taxon>Muraenolepidoidei</taxon>
        <taxon>Muraenolepididae</taxon>
        <taxon>Muraenolepis</taxon>
    </lineage>
</organism>
<dbReference type="EMBL" id="JANIIK010000044">
    <property type="protein sequence ID" value="KAJ3603545.1"/>
    <property type="molecule type" value="Genomic_DNA"/>
</dbReference>
<accession>A0A9Q0EDR3</accession>
<name>A0A9Q0EDR3_9TELE</name>
<gene>
    <name evidence="2" type="ORF">NHX12_028290</name>
</gene>
<evidence type="ECO:0000313" key="2">
    <source>
        <dbReference type="EMBL" id="KAJ3603545.1"/>
    </source>
</evidence>
<comment type="caution">
    <text evidence="2">The sequence shown here is derived from an EMBL/GenBank/DDBJ whole genome shotgun (WGS) entry which is preliminary data.</text>
</comment>
<evidence type="ECO:0000256" key="1">
    <source>
        <dbReference type="SAM" id="MobiDB-lite"/>
    </source>
</evidence>